<evidence type="ECO:0000256" key="1">
    <source>
        <dbReference type="SAM" id="MobiDB-lite"/>
    </source>
</evidence>
<reference evidence="4" key="1">
    <citation type="submission" date="2017-09" db="EMBL/GenBank/DDBJ databases">
        <authorList>
            <person name="Feng G."/>
            <person name="Zhu H."/>
        </authorList>
    </citation>
    <scope>NUCLEOTIDE SEQUENCE [LARGE SCALE GENOMIC DNA]</scope>
    <source>
        <strain evidence="4">1PNM-20</strain>
    </source>
</reference>
<feature type="compositionally biased region" description="Pro residues" evidence="1">
    <location>
        <begin position="9"/>
        <end position="19"/>
    </location>
</feature>
<proteinExistence type="predicted"/>
<dbReference type="Proteomes" id="UP000218151">
    <property type="component" value="Unassembled WGS sequence"/>
</dbReference>
<feature type="transmembrane region" description="Helical" evidence="2">
    <location>
        <begin position="32"/>
        <end position="59"/>
    </location>
</feature>
<protein>
    <submittedName>
        <fullName evidence="3">Uncharacterized protein</fullName>
    </submittedName>
</protein>
<evidence type="ECO:0000313" key="3">
    <source>
        <dbReference type="EMBL" id="PAX06543.1"/>
    </source>
</evidence>
<keyword evidence="2" id="KW-1133">Transmembrane helix</keyword>
<evidence type="ECO:0000313" key="4">
    <source>
        <dbReference type="Proteomes" id="UP000218151"/>
    </source>
</evidence>
<name>A0A2A2SBE9_9SPHN</name>
<feature type="region of interest" description="Disordered" evidence="1">
    <location>
        <begin position="1"/>
        <end position="24"/>
    </location>
</feature>
<keyword evidence="2" id="KW-0472">Membrane</keyword>
<comment type="caution">
    <text evidence="3">The sequence shown here is derived from an EMBL/GenBank/DDBJ whole genome shotgun (WGS) entry which is preliminary data.</text>
</comment>
<gene>
    <name evidence="3" type="ORF">CKY28_15425</name>
</gene>
<dbReference type="EMBL" id="NSLI01000005">
    <property type="protein sequence ID" value="PAX06543.1"/>
    <property type="molecule type" value="Genomic_DNA"/>
</dbReference>
<organism evidence="3 4">
    <name type="scientific">Sphingomonas lenta</name>
    <dbReference type="NCBI Taxonomy" id="1141887"/>
    <lineage>
        <taxon>Bacteria</taxon>
        <taxon>Pseudomonadati</taxon>
        <taxon>Pseudomonadota</taxon>
        <taxon>Alphaproteobacteria</taxon>
        <taxon>Sphingomonadales</taxon>
        <taxon>Sphingomonadaceae</taxon>
        <taxon>Sphingomonas</taxon>
    </lineage>
</organism>
<evidence type="ECO:0000256" key="2">
    <source>
        <dbReference type="SAM" id="Phobius"/>
    </source>
</evidence>
<accession>A0A2A2SBE9</accession>
<keyword evidence="4" id="KW-1185">Reference proteome</keyword>
<sequence>MFVSHDDWPPPPRWEPPRPPPRKRMSAAGEKFLLWVVGVNLLLLFVAPIAGASMVQLLWMLME</sequence>
<dbReference type="AlphaFoldDB" id="A0A2A2SBE9"/>
<keyword evidence="2" id="KW-0812">Transmembrane</keyword>